<dbReference type="KEGG" id="cok:COCCU_09985"/>
<name>A0A6B8WAQ0_9CORY</name>
<evidence type="ECO:0000313" key="2">
    <source>
        <dbReference type="Proteomes" id="UP000424462"/>
    </source>
</evidence>
<proteinExistence type="predicted"/>
<dbReference type="RefSeq" id="WP_156231348.1">
    <property type="nucleotide sequence ID" value="NZ_CP046455.1"/>
</dbReference>
<protein>
    <submittedName>
        <fullName evidence="1">Uncharacterized protein</fullName>
    </submittedName>
</protein>
<reference evidence="1 2" key="1">
    <citation type="submission" date="2019-11" db="EMBL/GenBank/DDBJ databases">
        <title>Complete genome sequence of Corynebacterium kalinowskii 1959, a novel Corynebacterium species isolated from soil of a small paddock in Vilsendorf, Germany.</title>
        <authorList>
            <person name="Schaffert L."/>
            <person name="Ruwe M."/>
            <person name="Milse J."/>
            <person name="Hanuschka K."/>
            <person name="Ortseifen V."/>
            <person name="Droste J."/>
            <person name="Brandt D."/>
            <person name="Schlueter L."/>
            <person name="Kutter Y."/>
            <person name="Vinke S."/>
            <person name="Viehoefer P."/>
            <person name="Jacob L."/>
            <person name="Luebke N.-C."/>
            <person name="Schulte-Berndt E."/>
            <person name="Hain C."/>
            <person name="Linder M."/>
            <person name="Schmidt P."/>
            <person name="Wollenschlaeger L."/>
            <person name="Luttermann T."/>
            <person name="Thieme E."/>
            <person name="Hassa J."/>
            <person name="Haak M."/>
            <person name="Wittchen M."/>
            <person name="Mentz A."/>
            <person name="Persicke M."/>
            <person name="Busche T."/>
            <person name="Ruckert C."/>
        </authorList>
    </citation>
    <scope>NUCLEOTIDE SEQUENCE [LARGE SCALE GENOMIC DNA]</scope>
    <source>
        <strain evidence="1 2">2039</strain>
    </source>
</reference>
<evidence type="ECO:0000313" key="1">
    <source>
        <dbReference type="EMBL" id="QGU07916.1"/>
    </source>
</evidence>
<dbReference type="AlphaFoldDB" id="A0A6B8WAQ0"/>
<dbReference type="Proteomes" id="UP000424462">
    <property type="component" value="Chromosome"/>
</dbReference>
<dbReference type="EMBL" id="CP046455">
    <property type="protein sequence ID" value="QGU07916.1"/>
    <property type="molecule type" value="Genomic_DNA"/>
</dbReference>
<gene>
    <name evidence="1" type="ORF">COCCU_09985</name>
</gene>
<organism evidence="1 2">
    <name type="scientific">Corynebacterium occultum</name>
    <dbReference type="NCBI Taxonomy" id="2675219"/>
    <lineage>
        <taxon>Bacteria</taxon>
        <taxon>Bacillati</taxon>
        <taxon>Actinomycetota</taxon>
        <taxon>Actinomycetes</taxon>
        <taxon>Mycobacteriales</taxon>
        <taxon>Corynebacteriaceae</taxon>
        <taxon>Corynebacterium</taxon>
    </lineage>
</organism>
<keyword evidence="2" id="KW-1185">Reference proteome</keyword>
<sequence length="159" mass="18069">MQERAGIFSEPTEEMWMWEGNELIDSRGEVIAEVRTDLIYHGAERMLVESSPGPFRFRARATNANGDVFTLSQESRTVHRLKAECAGRKYTLERVSLWRKERRILTAEGQEAIRVRPLVSGRVEVISGKAGNTLPTLDAIFLTWVCVLVDSPVRRPRLA</sequence>
<accession>A0A6B8WAQ0</accession>